<organism evidence="2">
    <name type="scientific">Haematobia irritans</name>
    <name type="common">Horn fly</name>
    <name type="synonym">Conops irritans</name>
    <dbReference type="NCBI Taxonomy" id="7368"/>
    <lineage>
        <taxon>Eukaryota</taxon>
        <taxon>Metazoa</taxon>
        <taxon>Ecdysozoa</taxon>
        <taxon>Arthropoda</taxon>
        <taxon>Hexapoda</taxon>
        <taxon>Insecta</taxon>
        <taxon>Pterygota</taxon>
        <taxon>Neoptera</taxon>
        <taxon>Endopterygota</taxon>
        <taxon>Diptera</taxon>
        <taxon>Brachycera</taxon>
        <taxon>Muscomorpha</taxon>
        <taxon>Muscoidea</taxon>
        <taxon>Muscidae</taxon>
        <taxon>Haematobia</taxon>
    </lineage>
</organism>
<proteinExistence type="predicted"/>
<dbReference type="PANTHER" id="PTHR45774">
    <property type="entry name" value="BTB/POZ DOMAIN-CONTAINING"/>
    <property type="match status" value="1"/>
</dbReference>
<dbReference type="PROSITE" id="PS50097">
    <property type="entry name" value="BTB"/>
    <property type="match status" value="1"/>
</dbReference>
<sequence>MTDPTKTSTNPPVDESLKELRLPTKIEEMLKVGFMVDCKFIVGPNPETAETILGHKWMFAIQSPVFERMFCGDFLEAKNTTEIRLPDDDPKAFRNLRLLLYNIKDARVDALNLEDTVSLYKLCDKYNYESIWKLCSDHLKSFIEEISDGQLITLFAVANEIQNSQLLYAVKQQLLSKMYPVIPDLKELNSKHFMDYLDLHIEANLEETDNLVLFNTIDGYLTHHDLVPPEILEITGSVEYCKKFYGQERVTLITAERKPELLERLLSKIDFAKITIENFLAGPGVSKLLTWQQKYFILSQLCSGEPKPTTIKLFENVVEDQIQDDA</sequence>
<dbReference type="PANTHER" id="PTHR45774:SF3">
    <property type="entry name" value="BTB (POZ) DOMAIN-CONTAINING 2B-RELATED"/>
    <property type="match status" value="1"/>
</dbReference>
<name>A0A1L8ECF2_HAEIR</name>
<dbReference type="Pfam" id="PF00651">
    <property type="entry name" value="BTB"/>
    <property type="match status" value="1"/>
</dbReference>
<evidence type="ECO:0000313" key="2">
    <source>
        <dbReference type="EMBL" id="JAV16316.1"/>
    </source>
</evidence>
<dbReference type="Gene3D" id="3.30.710.10">
    <property type="entry name" value="Potassium Channel Kv1.1, Chain A"/>
    <property type="match status" value="1"/>
</dbReference>
<dbReference type="SUPFAM" id="SSF54695">
    <property type="entry name" value="POZ domain"/>
    <property type="match status" value="1"/>
</dbReference>
<dbReference type="EMBL" id="GFDG01002483">
    <property type="protein sequence ID" value="JAV16316.1"/>
    <property type="molecule type" value="Transcribed_RNA"/>
</dbReference>
<evidence type="ECO:0000259" key="1">
    <source>
        <dbReference type="PROSITE" id="PS50097"/>
    </source>
</evidence>
<dbReference type="AlphaFoldDB" id="A0A1L8ECF2"/>
<dbReference type="InterPro" id="IPR011333">
    <property type="entry name" value="SKP1/BTB/POZ_sf"/>
</dbReference>
<feature type="domain" description="BTB" evidence="1">
    <location>
        <begin position="36"/>
        <end position="102"/>
    </location>
</feature>
<protein>
    <recommendedName>
        <fullName evidence="1">BTB domain-containing protein</fullName>
    </recommendedName>
</protein>
<dbReference type="InterPro" id="IPR000210">
    <property type="entry name" value="BTB/POZ_dom"/>
</dbReference>
<accession>A0A1L8ECF2</accession>
<reference evidence="2" key="1">
    <citation type="submission" date="2017-01" db="EMBL/GenBank/DDBJ databases">
        <title>An insight into the sialome and mialome of the horn fly, Haematobia irritans.</title>
        <authorList>
            <person name="Breijo M."/>
            <person name="Boiani M."/>
            <person name="Ures X."/>
            <person name="Rocha S."/>
            <person name="Sequeira M."/>
            <person name="Ribeiro J.M."/>
        </authorList>
    </citation>
    <scope>NUCLEOTIDE SEQUENCE</scope>
</reference>